<dbReference type="RefSeq" id="WP_193930554.1">
    <property type="nucleotide sequence ID" value="NZ_CAWPMZ010000085.1"/>
</dbReference>
<feature type="transmembrane region" description="Helical" evidence="9">
    <location>
        <begin position="153"/>
        <end position="176"/>
    </location>
</feature>
<evidence type="ECO:0000259" key="10">
    <source>
        <dbReference type="PROSITE" id="PS51012"/>
    </source>
</evidence>
<comment type="similarity">
    <text evidence="2 9">Belongs to the ABC-2 integral membrane protein family.</text>
</comment>
<feature type="transmembrane region" description="Helical" evidence="9">
    <location>
        <begin position="119"/>
        <end position="147"/>
    </location>
</feature>
<dbReference type="InterPro" id="IPR047817">
    <property type="entry name" value="ABC2_TM_bact-type"/>
</dbReference>
<evidence type="ECO:0000256" key="6">
    <source>
        <dbReference type="ARBA" id="ARBA00022692"/>
    </source>
</evidence>
<evidence type="ECO:0000256" key="5">
    <source>
        <dbReference type="ARBA" id="ARBA00022519"/>
    </source>
</evidence>
<feature type="domain" description="ABC transmembrane type-2" evidence="10">
    <location>
        <begin position="45"/>
        <end position="267"/>
    </location>
</feature>
<feature type="transmembrane region" description="Helical" evidence="9">
    <location>
        <begin position="44"/>
        <end position="69"/>
    </location>
</feature>
<dbReference type="EMBL" id="JADEWN010000004">
    <property type="protein sequence ID" value="MBE9189316.1"/>
    <property type="molecule type" value="Genomic_DNA"/>
</dbReference>
<evidence type="ECO:0000313" key="12">
    <source>
        <dbReference type="Proteomes" id="UP000651156"/>
    </source>
</evidence>
<dbReference type="InterPro" id="IPR013525">
    <property type="entry name" value="ABC2_TM"/>
</dbReference>
<dbReference type="Pfam" id="PF01061">
    <property type="entry name" value="ABC2_membrane"/>
    <property type="match status" value="1"/>
</dbReference>
<reference evidence="11 12" key="1">
    <citation type="submission" date="2020-10" db="EMBL/GenBank/DDBJ databases">
        <authorList>
            <person name="Castelo-Branco R."/>
            <person name="Eusebio N."/>
            <person name="Adriana R."/>
            <person name="Vieira A."/>
            <person name="Brugerolle De Fraissinette N."/>
            <person name="Rezende De Castro R."/>
            <person name="Schneider M.P."/>
            <person name="Vasconcelos V."/>
            <person name="Leao P.N."/>
        </authorList>
    </citation>
    <scope>NUCLEOTIDE SEQUENCE [LARGE SCALE GENOMIC DNA]</scope>
    <source>
        <strain evidence="11 12">LEGE 06123</strain>
    </source>
</reference>
<evidence type="ECO:0000256" key="2">
    <source>
        <dbReference type="ARBA" id="ARBA00007783"/>
    </source>
</evidence>
<evidence type="ECO:0000313" key="11">
    <source>
        <dbReference type="EMBL" id="MBE9189316.1"/>
    </source>
</evidence>
<evidence type="ECO:0000256" key="1">
    <source>
        <dbReference type="ARBA" id="ARBA00004429"/>
    </source>
</evidence>
<dbReference type="PROSITE" id="PS51012">
    <property type="entry name" value="ABC_TM2"/>
    <property type="match status" value="1"/>
</dbReference>
<evidence type="ECO:0000256" key="9">
    <source>
        <dbReference type="RuleBase" id="RU361157"/>
    </source>
</evidence>
<keyword evidence="12" id="KW-1185">Reference proteome</keyword>
<keyword evidence="6 9" id="KW-0812">Transmembrane</keyword>
<protein>
    <recommendedName>
        <fullName evidence="9">Transport permease protein</fullName>
    </recommendedName>
</protein>
<feature type="transmembrane region" description="Helical" evidence="9">
    <location>
        <begin position="81"/>
        <end position="98"/>
    </location>
</feature>
<dbReference type="PANTHER" id="PTHR30413:SF8">
    <property type="entry name" value="TRANSPORT PERMEASE PROTEIN"/>
    <property type="match status" value="1"/>
</dbReference>
<gene>
    <name evidence="11" type="ORF">IQ230_02845</name>
</gene>
<evidence type="ECO:0000256" key="3">
    <source>
        <dbReference type="ARBA" id="ARBA00022448"/>
    </source>
</evidence>
<dbReference type="Proteomes" id="UP000651156">
    <property type="component" value="Unassembled WGS sequence"/>
</dbReference>
<keyword evidence="3 9" id="KW-0813">Transport</keyword>
<sequence>MHTRELIIKAGRTESQYWKDLWKYRELFYFLAWRDILVRYKQTIIGMAWALLRPFLTMIVFSIVFGQLAKLPSEGSTPYPILVYAAMLPWQFFSGALTECSNSLISNANLLSKVYFPRLIIPTSAVIVSFVDFMISGIILLGLMAWYNFVPDWRILTLPLFIAIAFAASMGAGLWLAALTVEYRDFRYVVPFIVQFGLYISPVGFSSKIVPEQWRLLYSLNPMVGVIDGFRWAILGSESQIYVPGFALSLALVAVLLWSGILYFRKVERTFADVI</sequence>
<evidence type="ECO:0000256" key="8">
    <source>
        <dbReference type="ARBA" id="ARBA00023136"/>
    </source>
</evidence>
<keyword evidence="5" id="KW-0997">Cell inner membrane</keyword>
<dbReference type="PANTHER" id="PTHR30413">
    <property type="entry name" value="INNER MEMBRANE TRANSPORT PERMEASE"/>
    <property type="match status" value="1"/>
</dbReference>
<feature type="transmembrane region" description="Helical" evidence="9">
    <location>
        <begin position="241"/>
        <end position="264"/>
    </location>
</feature>
<comment type="caution">
    <text evidence="11">The sequence shown here is derived from an EMBL/GenBank/DDBJ whole genome shotgun (WGS) entry which is preliminary data.</text>
</comment>
<keyword evidence="4 9" id="KW-1003">Cell membrane</keyword>
<name>A0ABR9UM17_9CHRO</name>
<comment type="subcellular location">
    <subcellularLocation>
        <location evidence="1">Cell inner membrane</location>
        <topology evidence="1">Multi-pass membrane protein</topology>
    </subcellularLocation>
    <subcellularLocation>
        <location evidence="9">Cell membrane</location>
        <topology evidence="9">Multi-pass membrane protein</topology>
    </subcellularLocation>
</comment>
<proteinExistence type="inferred from homology"/>
<keyword evidence="8 9" id="KW-0472">Membrane</keyword>
<keyword evidence="7 9" id="KW-1133">Transmembrane helix</keyword>
<feature type="transmembrane region" description="Helical" evidence="9">
    <location>
        <begin position="188"/>
        <end position="210"/>
    </location>
</feature>
<evidence type="ECO:0000256" key="4">
    <source>
        <dbReference type="ARBA" id="ARBA00022475"/>
    </source>
</evidence>
<evidence type="ECO:0000256" key="7">
    <source>
        <dbReference type="ARBA" id="ARBA00022989"/>
    </source>
</evidence>
<organism evidence="11 12">
    <name type="scientific">Gloeocapsopsis crepidinum LEGE 06123</name>
    <dbReference type="NCBI Taxonomy" id="588587"/>
    <lineage>
        <taxon>Bacteria</taxon>
        <taxon>Bacillati</taxon>
        <taxon>Cyanobacteriota</taxon>
        <taxon>Cyanophyceae</taxon>
        <taxon>Oscillatoriophycideae</taxon>
        <taxon>Chroococcales</taxon>
        <taxon>Chroococcaceae</taxon>
        <taxon>Gloeocapsopsis</taxon>
    </lineage>
</organism>
<accession>A0ABR9UM17</accession>